<gene>
    <name evidence="3" type="ORF">BN869_000002413_1</name>
</gene>
<keyword evidence="1" id="KW-0539">Nucleus</keyword>
<dbReference type="GO" id="GO:0003700">
    <property type="term" value="F:DNA-binding transcription factor activity"/>
    <property type="evidence" value="ECO:0007669"/>
    <property type="project" value="InterPro"/>
</dbReference>
<protein>
    <recommendedName>
        <fullName evidence="2">Xylanolytic transcriptional activator regulatory domain-containing protein</fullName>
    </recommendedName>
</protein>
<dbReference type="InterPro" id="IPR007219">
    <property type="entry name" value="XnlR_reg_dom"/>
</dbReference>
<dbReference type="GO" id="GO:0006351">
    <property type="term" value="P:DNA-templated transcription"/>
    <property type="evidence" value="ECO:0007669"/>
    <property type="project" value="InterPro"/>
</dbReference>
<reference evidence="3" key="1">
    <citation type="submission" date="2015-01" db="EMBL/GenBank/DDBJ databases">
        <authorList>
            <person name="Durling Mikael"/>
        </authorList>
    </citation>
    <scope>NUCLEOTIDE SEQUENCE</scope>
</reference>
<evidence type="ECO:0000256" key="1">
    <source>
        <dbReference type="ARBA" id="ARBA00023242"/>
    </source>
</evidence>
<name>A0A0B7JN23_BIOOC</name>
<proteinExistence type="predicted"/>
<dbReference type="InterPro" id="IPR050987">
    <property type="entry name" value="AtrR-like"/>
</dbReference>
<accession>A0A0B7JN23</accession>
<dbReference type="CDD" id="cd12148">
    <property type="entry name" value="fungal_TF_MHR"/>
    <property type="match status" value="1"/>
</dbReference>
<dbReference type="GO" id="GO:0003677">
    <property type="term" value="F:DNA binding"/>
    <property type="evidence" value="ECO:0007669"/>
    <property type="project" value="InterPro"/>
</dbReference>
<dbReference type="GO" id="GO:0008270">
    <property type="term" value="F:zinc ion binding"/>
    <property type="evidence" value="ECO:0007669"/>
    <property type="project" value="InterPro"/>
</dbReference>
<dbReference type="PANTHER" id="PTHR46910:SF17">
    <property type="entry name" value="SCFA-RELATED"/>
    <property type="match status" value="1"/>
</dbReference>
<sequence length="744" mass="82563">MPCDYERPCPLCVRAGADCTEATQRTWRTNRPKSAAYQARQRQLEEQRNSNNQAQARHGVLTTQDASANNSGLTSPSCSSTTHIAPEDVILSGQRASALHLVGTIFQRFHATGSNHNHKVDAIPASESPENGSDPTQSEMVSVVDLIGISFPSPDIVTTLLDSYKDSVHWYIRVLHEPSLRERLVPILESGLAPRSQRPLLLLALMMMILGARFVSGEACESINRETPLADLTSNMLIACERWFLPSMDCVTVDTVIYAYLLAAHYLCNRQTRAAFLTLGTTVRAAQSIGLNRETQWGEVSDIERETRRCAWWSVFIGAGFISMSWGTPPMVSEADCQVRHPTDVEDACNLEQCPGFGSLEKREDGEIRPVTVGSYNRYKAEMYKIAITIMRRVYFTKYRNPEELTQLISKLHQRLLALEKSIPPELRVESHTHNTLQGDPNQLMLRKIFAVQALTLQVSYDNMQIFLFRPLISIGGIPRSLAGTRENSPGLNNQTNLGNAPSLLLDIAQNQCWTSAMRTSMVGQSSDIMKLSQFTFPAVHVGVHTFSAGVMLGLLALTSPLSARGQESKRAIAKIIQVPKVARLKTHVWGQMTQILTDLIHVIAAEETKALIAGIVGADYNQSLAEPEVFGQPPNPYEDLESNPRTVDSADKVSITATEGTDFDEHNTLRMNLPTAIEGSTCEMAQTVHSSGPFMTGVEDQQAQYSSQFDVFDAPNLWLPQQPADPLQIMDQLWMWDGSFSYH</sequence>
<dbReference type="Pfam" id="PF04082">
    <property type="entry name" value="Fungal_trans"/>
    <property type="match status" value="1"/>
</dbReference>
<organism evidence="3">
    <name type="scientific">Bionectria ochroleuca</name>
    <name type="common">Gliocladium roseum</name>
    <dbReference type="NCBI Taxonomy" id="29856"/>
    <lineage>
        <taxon>Eukaryota</taxon>
        <taxon>Fungi</taxon>
        <taxon>Dikarya</taxon>
        <taxon>Ascomycota</taxon>
        <taxon>Pezizomycotina</taxon>
        <taxon>Sordariomycetes</taxon>
        <taxon>Hypocreomycetidae</taxon>
        <taxon>Hypocreales</taxon>
        <taxon>Bionectriaceae</taxon>
        <taxon>Clonostachys</taxon>
    </lineage>
</organism>
<evidence type="ECO:0000259" key="2">
    <source>
        <dbReference type="SMART" id="SM00906"/>
    </source>
</evidence>
<dbReference type="EMBL" id="CDPU01000004">
    <property type="protein sequence ID" value="CEO46358.1"/>
    <property type="molecule type" value="Genomic_DNA"/>
</dbReference>
<feature type="domain" description="Xylanolytic transcriptional activator regulatory" evidence="2">
    <location>
        <begin position="275"/>
        <end position="348"/>
    </location>
</feature>
<dbReference type="PANTHER" id="PTHR46910">
    <property type="entry name" value="TRANSCRIPTION FACTOR PDR1"/>
    <property type="match status" value="1"/>
</dbReference>
<evidence type="ECO:0000313" key="3">
    <source>
        <dbReference type="EMBL" id="CEO46358.1"/>
    </source>
</evidence>
<dbReference type="AlphaFoldDB" id="A0A0B7JN23"/>
<dbReference type="SMART" id="SM00906">
    <property type="entry name" value="Fungal_trans"/>
    <property type="match status" value="1"/>
</dbReference>